<keyword evidence="1" id="KW-0812">Transmembrane</keyword>
<dbReference type="OrthoDB" id="5749006at2"/>
<dbReference type="Proteomes" id="UP000199005">
    <property type="component" value="Unassembled WGS sequence"/>
</dbReference>
<evidence type="ECO:0000256" key="1">
    <source>
        <dbReference type="SAM" id="Phobius"/>
    </source>
</evidence>
<keyword evidence="1" id="KW-0472">Membrane</keyword>
<proteinExistence type="predicted"/>
<dbReference type="Pfam" id="PF05170">
    <property type="entry name" value="AsmA"/>
    <property type="match status" value="1"/>
</dbReference>
<feature type="transmembrane region" description="Helical" evidence="1">
    <location>
        <begin position="7"/>
        <end position="29"/>
    </location>
</feature>
<dbReference type="EMBL" id="FNYO01000130">
    <property type="protein sequence ID" value="SEJ49055.1"/>
    <property type="molecule type" value="Genomic_DNA"/>
</dbReference>
<keyword evidence="1" id="KW-1133">Transmembrane helix</keyword>
<dbReference type="AlphaFoldDB" id="A0A1H6ZJR3"/>
<dbReference type="GO" id="GO:0005886">
    <property type="term" value="C:plasma membrane"/>
    <property type="evidence" value="ECO:0007669"/>
    <property type="project" value="TreeGrafter"/>
</dbReference>
<protein>
    <recommendedName>
        <fullName evidence="2">AsmA domain-containing protein</fullName>
    </recommendedName>
</protein>
<dbReference type="InterPro" id="IPR007844">
    <property type="entry name" value="AsmA"/>
</dbReference>
<evidence type="ECO:0000313" key="6">
    <source>
        <dbReference type="Proteomes" id="UP000199250"/>
    </source>
</evidence>
<evidence type="ECO:0000259" key="2">
    <source>
        <dbReference type="Pfam" id="PF05170"/>
    </source>
</evidence>
<dbReference type="GO" id="GO:0090313">
    <property type="term" value="P:regulation of protein targeting to membrane"/>
    <property type="evidence" value="ECO:0007669"/>
    <property type="project" value="TreeGrafter"/>
</dbReference>
<evidence type="ECO:0000313" key="5">
    <source>
        <dbReference type="Proteomes" id="UP000199005"/>
    </source>
</evidence>
<feature type="domain" description="AsmA" evidence="2">
    <location>
        <begin position="1"/>
        <end position="575"/>
    </location>
</feature>
<gene>
    <name evidence="4" type="ORF">SAMN04244572_04658</name>
    <name evidence="3" type="ORF">SAMN04244579_04577</name>
</gene>
<dbReference type="InterPro" id="IPR052894">
    <property type="entry name" value="AsmA-related"/>
</dbReference>
<dbReference type="PANTHER" id="PTHR30441">
    <property type="entry name" value="DUF748 DOMAIN-CONTAINING PROTEIN"/>
    <property type="match status" value="1"/>
</dbReference>
<dbReference type="PANTHER" id="PTHR30441:SF9">
    <property type="entry name" value="ASMA FAMILY PROTEIN YHJG"/>
    <property type="match status" value="1"/>
</dbReference>
<name>A0A1H6ZJR3_9GAMM</name>
<dbReference type="RefSeq" id="WP_090736115.1">
    <property type="nucleotide sequence ID" value="NZ_FNYO01000130.1"/>
</dbReference>
<accession>A0A1H6ZJR3</accession>
<dbReference type="EMBL" id="FNYQ01000159">
    <property type="protein sequence ID" value="SEJ61439.1"/>
    <property type="molecule type" value="Genomic_DNA"/>
</dbReference>
<evidence type="ECO:0000313" key="4">
    <source>
        <dbReference type="EMBL" id="SEJ61439.1"/>
    </source>
</evidence>
<sequence length="684" mass="74200">MTRSKKILVWVLGALVVLIIALIIFVAIFDWNRLKPRINEQVSEALNRPFAIEGDLAVSWRRPADEPGWRAWIPWPYISAEALHLGNPDWAKGEQFVTLERVELNLSPLALLTKTVRIPRILLSGPDASLERLADGRANWSFDLGDGSEEKEPSPWTLDIGTLQFDRARVRVDDQVLKARLEVDVSPLGAPIPFEQIVGKAQAERAMREGARPQDYAFAWKAQGRYQGQPVSGEGKVGGLLALQDTRLPFPVQVDLRAGATRFRADGTLVAPRKPGALDLRLRLSGDSLGNLYPLIGVTLPDTASYATRGRLTANLQDPAGAQYRYENFSGRIGGSDIHGDLTYVASLPRPKLSGALTSNQLLFADLAPLIGADSNAEKAERGSQVRQPSDKVLPIEEFRTERWRDMDADVRFTGEHIVRGKELPINDLSIHVRLEDGLLRLDPLRLGVAAGRLDATVSLDGRQSTLDGRLRLNIRGLKLKRLFPTVETMRDSLGELNGDATLNGAGNSVAALLGSADGDLRLLVNDGTISRGLMEIAGLNVGNYVVTRLFGDEEVRINCAAADIGFKNGLAAPRLFVFDTENALINIDGTVSFKSEVLDLDIVPKSKGVRIISLRSPLYVRGTFKDPDPGVHAGALVARGAGLVVLGIAVAPLAGLLALVAPSSEQASQCGPMLEQIKSSQAD</sequence>
<organism evidence="3 5">
    <name type="scientific">Azotobacter beijerinckii</name>
    <dbReference type="NCBI Taxonomy" id="170623"/>
    <lineage>
        <taxon>Bacteria</taxon>
        <taxon>Pseudomonadati</taxon>
        <taxon>Pseudomonadota</taxon>
        <taxon>Gammaproteobacteria</taxon>
        <taxon>Pseudomonadales</taxon>
        <taxon>Pseudomonadaceae</taxon>
        <taxon>Azotobacter</taxon>
    </lineage>
</organism>
<reference evidence="5 6" key="1">
    <citation type="submission" date="2016-10" db="EMBL/GenBank/DDBJ databases">
        <authorList>
            <person name="de Groot N.N."/>
        </authorList>
    </citation>
    <scope>NUCLEOTIDE SEQUENCE [LARGE SCALE GENOMIC DNA]</scope>
    <source>
        <strain evidence="3 5">DSM 1041</strain>
        <strain evidence="4 6">DSM 373</strain>
    </source>
</reference>
<evidence type="ECO:0000313" key="3">
    <source>
        <dbReference type="EMBL" id="SEJ49055.1"/>
    </source>
</evidence>
<dbReference type="Proteomes" id="UP000199250">
    <property type="component" value="Unassembled WGS sequence"/>
</dbReference>
<dbReference type="STRING" id="170623.SAMN04244579_04577"/>